<feature type="domain" description="Trs120/TRAPPC9 third Ig-like" evidence="2">
    <location>
        <begin position="703"/>
        <end position="881"/>
    </location>
</feature>
<dbReference type="EMBL" id="JANBQB010000182">
    <property type="protein sequence ID" value="KAJ1980150.1"/>
    <property type="molecule type" value="Genomic_DNA"/>
</dbReference>
<name>A0A9W8B6A7_9FUNG</name>
<evidence type="ECO:0000313" key="4">
    <source>
        <dbReference type="Proteomes" id="UP001151582"/>
    </source>
</evidence>
<evidence type="ECO:0000259" key="2">
    <source>
        <dbReference type="Pfam" id="PF26282"/>
    </source>
</evidence>
<feature type="non-terminal residue" evidence="3">
    <location>
        <position position="1"/>
    </location>
</feature>
<organism evidence="3 4">
    <name type="scientific">Dimargaris verticillata</name>
    <dbReference type="NCBI Taxonomy" id="2761393"/>
    <lineage>
        <taxon>Eukaryota</taxon>
        <taxon>Fungi</taxon>
        <taxon>Fungi incertae sedis</taxon>
        <taxon>Zoopagomycota</taxon>
        <taxon>Kickxellomycotina</taxon>
        <taxon>Dimargaritomycetes</taxon>
        <taxon>Dimargaritales</taxon>
        <taxon>Dimargaritaceae</taxon>
        <taxon>Dimargaris</taxon>
    </lineage>
</organism>
<dbReference type="OrthoDB" id="27962at2759"/>
<sequence>LNQPEANLVFSPLRLAHALNREMLDESKRASQLTVPIVITWPALPSACPTLQTPANLSVPLPGRPVSYLFWDSIQLAVMTEACKLTRALDAARATVVQWLLMLHMQWLQGQRAPGGSLASLNQELAHTAHQFHLLIRELYTKHALWFQRHASPACVILQEPATATTNPAAITAAPISSSSSSDPDASALSRIGLPLLYSPIVASEPLIQEVFAKILVSFDVHGLTESTRRCQRRPLDATIAALYAGSDTEQWSLLSSVDSATAVAKQSDPFIYNPYSTKPAAKPGTRTSRQGKRASRYHQPHQDPAPSDGGGRHLDELLVSGEPATAHIVLWNPFPFTLEVADLDVVCYQLNAGDCTVHSTLESRTSIAPVFWHPKTIAPHQTMTFQLPFAVPDATSIVIQGVTLTLFSHLQVHLLPSVHDALSPDGYSARQVETMGPSTRLVARLPGSDDDAWLLAPPIAPPLPYLVAQASPWLPEARLDLYKGEEYILRVRLTNTGLAPVNYLALGYQAQFHQPPHQQQENASATSGVGGSYAADHSRPHIIPLNGRATKAIGPPDSASTMTAAPIVRFIGFVDAHGAMVRPCLPKLDQEWLMGRTHELQFAVSGEANLAQLELHLDYGHIDPSTYQLQAFYQRSLQLPIPVTVGPAITVRSDLQVRSLAYFEPGSSLDSPANGSPALPLHQAGPTMVPLFQQTLDFLAALSAWQQSVMPVDRPWHRLSDHWCLLTFKVSNSLHHDVDLIINMDVPAHVLLPTDDYHQAEGSACTRLRTFVQAYPNARRSLQFSARIPGLPNTATTQIVVPCPRISLPLDQIAAAIPIDSSKGQFVVTKGEAGRTVEQVHRHQAVYWYQRALSQAVQLKWRMASTDRQGCLPLIDCRLPWSTLSALKAPDCTLMAALTSPDDKQSAPNSLSLPSSLLLHKSPNHWVCAVDTCVHARITVANNRASPFKANLFIVPKAVTTYGYYTSTQGIVTNQGTKPVPMEHTQSNDPRTKPKAPGQYPRHLGLKRARSQHSLAMSEAMPTGPVDSHSIFATDDADDDVILWSEQPFHPLPAMESQGSATAVVPLLFTAPGSYMIHYWWVAADGSFTSDVHVLHVDAVA</sequence>
<proteinExistence type="predicted"/>
<dbReference type="PANTHER" id="PTHR21512:SF5">
    <property type="entry name" value="TRAFFICKING PROTEIN PARTICLE COMPLEX SUBUNIT 9"/>
    <property type="match status" value="1"/>
</dbReference>
<reference evidence="3" key="1">
    <citation type="submission" date="2022-07" db="EMBL/GenBank/DDBJ databases">
        <title>Phylogenomic reconstructions and comparative analyses of Kickxellomycotina fungi.</title>
        <authorList>
            <person name="Reynolds N.K."/>
            <person name="Stajich J.E."/>
            <person name="Barry K."/>
            <person name="Grigoriev I.V."/>
            <person name="Crous P."/>
            <person name="Smith M.E."/>
        </authorList>
    </citation>
    <scope>NUCLEOTIDE SEQUENCE</scope>
    <source>
        <strain evidence="3">RSA 567</strain>
    </source>
</reference>
<feature type="region of interest" description="Disordered" evidence="1">
    <location>
        <begin position="275"/>
        <end position="315"/>
    </location>
</feature>
<accession>A0A9W8B6A7</accession>
<dbReference type="GO" id="GO:0005802">
    <property type="term" value="C:trans-Golgi network"/>
    <property type="evidence" value="ECO:0007669"/>
    <property type="project" value="TreeGrafter"/>
</dbReference>
<feature type="compositionally biased region" description="Basic residues" evidence="1">
    <location>
        <begin position="290"/>
        <end position="300"/>
    </location>
</feature>
<dbReference type="Pfam" id="PF26282">
    <property type="entry name" value="Ig_TRAPPC9-Trs120_3rd"/>
    <property type="match status" value="1"/>
</dbReference>
<keyword evidence="4" id="KW-1185">Reference proteome</keyword>
<dbReference type="Proteomes" id="UP001151582">
    <property type="component" value="Unassembled WGS sequence"/>
</dbReference>
<evidence type="ECO:0000256" key="1">
    <source>
        <dbReference type="SAM" id="MobiDB-lite"/>
    </source>
</evidence>
<feature type="region of interest" description="Disordered" evidence="1">
    <location>
        <begin position="976"/>
        <end position="1001"/>
    </location>
</feature>
<protein>
    <recommendedName>
        <fullName evidence="2">Trs120/TRAPPC9 third Ig-like domain-containing protein</fullName>
    </recommendedName>
</protein>
<dbReference type="AlphaFoldDB" id="A0A9W8B6A7"/>
<evidence type="ECO:0000313" key="3">
    <source>
        <dbReference type="EMBL" id="KAJ1980150.1"/>
    </source>
</evidence>
<gene>
    <name evidence="3" type="ORF">H4R34_002559</name>
</gene>
<comment type="caution">
    <text evidence="3">The sequence shown here is derived from an EMBL/GenBank/DDBJ whole genome shotgun (WGS) entry which is preliminary data.</text>
</comment>
<dbReference type="PANTHER" id="PTHR21512">
    <property type="entry name" value="TRAFFICKING PROTEIN PARTICLE COMPLEX SUBUNIT 9"/>
    <property type="match status" value="1"/>
</dbReference>
<dbReference type="InterPro" id="IPR013935">
    <property type="entry name" value="Trs120_TRAPPC9"/>
</dbReference>
<dbReference type="InterPro" id="IPR058567">
    <property type="entry name" value="Ig_TRAPPC9_Trs120_3rd"/>
</dbReference>